<evidence type="ECO:0000256" key="2">
    <source>
        <dbReference type="SAM" id="Phobius"/>
    </source>
</evidence>
<evidence type="ECO:0000313" key="4">
    <source>
        <dbReference type="Proteomes" id="UP001183410"/>
    </source>
</evidence>
<dbReference type="Pfam" id="PF19953">
    <property type="entry name" value="EACC1"/>
    <property type="match status" value="1"/>
</dbReference>
<feature type="region of interest" description="Disordered" evidence="1">
    <location>
        <begin position="1"/>
        <end position="22"/>
    </location>
</feature>
<dbReference type="RefSeq" id="WP_311668813.1">
    <property type="nucleotide sequence ID" value="NZ_JAVREO010000012.1"/>
</dbReference>
<sequence length="149" mass="15959">MTETRVEVRIAPREDESGETTAVEDELRSLVRWLRTDESLVHGLVAQLEAQRPPGEGEMGGALDVVALVLGSGLSAGALAVSVLQWRDARRTSRPLVVKRGAWEVHIPPGRPADEDTFDRLVALLEATDTRDGNRAGNGGDPDGAGEGR</sequence>
<dbReference type="InterPro" id="IPR045428">
    <property type="entry name" value="EACC1"/>
</dbReference>
<feature type="region of interest" description="Disordered" evidence="1">
    <location>
        <begin position="129"/>
        <end position="149"/>
    </location>
</feature>
<dbReference type="Proteomes" id="UP001183410">
    <property type="component" value="Unassembled WGS sequence"/>
</dbReference>
<dbReference type="EMBL" id="JAVREO010000012">
    <property type="protein sequence ID" value="MDT0268730.1"/>
    <property type="molecule type" value="Genomic_DNA"/>
</dbReference>
<keyword evidence="4" id="KW-1185">Reference proteome</keyword>
<comment type="caution">
    <text evidence="3">The sequence shown here is derived from an EMBL/GenBank/DDBJ whole genome shotgun (WGS) entry which is preliminary data.</text>
</comment>
<reference evidence="4" key="1">
    <citation type="submission" date="2023-07" db="EMBL/GenBank/DDBJ databases">
        <title>30 novel species of actinomycetes from the DSMZ collection.</title>
        <authorList>
            <person name="Nouioui I."/>
        </authorList>
    </citation>
    <scope>NUCLEOTIDE SEQUENCE [LARGE SCALE GENOMIC DNA]</scope>
    <source>
        <strain evidence="4">DSM 44915</strain>
    </source>
</reference>
<keyword evidence="2" id="KW-1133">Transmembrane helix</keyword>
<feature type="compositionally biased region" description="Basic and acidic residues" evidence="1">
    <location>
        <begin position="1"/>
        <end position="15"/>
    </location>
</feature>
<feature type="compositionally biased region" description="Gly residues" evidence="1">
    <location>
        <begin position="136"/>
        <end position="149"/>
    </location>
</feature>
<proteinExistence type="predicted"/>
<protein>
    <submittedName>
        <fullName evidence="3">Uncharacterized protein</fullName>
    </submittedName>
</protein>
<evidence type="ECO:0000313" key="3">
    <source>
        <dbReference type="EMBL" id="MDT0268730.1"/>
    </source>
</evidence>
<keyword evidence="2" id="KW-0812">Transmembrane</keyword>
<keyword evidence="2" id="KW-0472">Membrane</keyword>
<accession>A0ABU2JUV0</accession>
<gene>
    <name evidence="3" type="ORF">RM844_20805</name>
</gene>
<evidence type="ECO:0000256" key="1">
    <source>
        <dbReference type="SAM" id="MobiDB-lite"/>
    </source>
</evidence>
<organism evidence="3 4">
    <name type="scientific">Streptomyces chisholmiae</name>
    <dbReference type="NCBI Taxonomy" id="3075540"/>
    <lineage>
        <taxon>Bacteria</taxon>
        <taxon>Bacillati</taxon>
        <taxon>Actinomycetota</taxon>
        <taxon>Actinomycetes</taxon>
        <taxon>Kitasatosporales</taxon>
        <taxon>Streptomycetaceae</taxon>
        <taxon>Streptomyces</taxon>
    </lineage>
</organism>
<name>A0ABU2JUV0_9ACTN</name>
<feature type="transmembrane region" description="Helical" evidence="2">
    <location>
        <begin position="65"/>
        <end position="84"/>
    </location>
</feature>